<dbReference type="NCBIfam" id="TIGR01011">
    <property type="entry name" value="rpsB_bact"/>
    <property type="match status" value="1"/>
</dbReference>
<dbReference type="PROSITE" id="PS00962">
    <property type="entry name" value="RIBOSOMAL_S2_1"/>
    <property type="match status" value="1"/>
</dbReference>
<dbReference type="RefSeq" id="WP_316414360.1">
    <property type="nucleotide sequence ID" value="NZ_AP027080.1"/>
</dbReference>
<dbReference type="Gene3D" id="3.40.50.10490">
    <property type="entry name" value="Glucose-6-phosphate isomerase like protein, domain 1"/>
    <property type="match status" value="1"/>
</dbReference>
<evidence type="ECO:0000256" key="4">
    <source>
        <dbReference type="ARBA" id="ARBA00035256"/>
    </source>
</evidence>
<dbReference type="Gene3D" id="1.10.287.610">
    <property type="entry name" value="Helix hairpin bin"/>
    <property type="match status" value="1"/>
</dbReference>
<dbReference type="SUPFAM" id="SSF52313">
    <property type="entry name" value="Ribosomal protein S2"/>
    <property type="match status" value="1"/>
</dbReference>
<proteinExistence type="inferred from homology"/>
<keyword evidence="3 5" id="KW-0687">Ribonucleoprotein</keyword>
<dbReference type="InterPro" id="IPR001865">
    <property type="entry name" value="Ribosomal_uS2"/>
</dbReference>
<evidence type="ECO:0000256" key="5">
    <source>
        <dbReference type="HAMAP-Rule" id="MF_00291"/>
    </source>
</evidence>
<dbReference type="AlphaFoldDB" id="A0AA48GI76"/>
<reference evidence="7" key="1">
    <citation type="journal article" date="2023" name="Int. J. Syst. Evol. Microbiol.">
        <title>Mesoterricola silvestris gen. nov., sp. nov., Mesoterricola sediminis sp. nov., Geothrix oryzae sp. nov., Geothrix edaphica sp. nov., Geothrix rubra sp. nov., and Geothrix limicola sp. nov., six novel members of Acidobacteriota isolated from soils.</title>
        <authorList>
            <person name="Itoh H."/>
            <person name="Sugisawa Y."/>
            <person name="Mise K."/>
            <person name="Xu Z."/>
            <person name="Kuniyasu M."/>
            <person name="Ushijima N."/>
            <person name="Kawano K."/>
            <person name="Kobayashi E."/>
            <person name="Shiratori Y."/>
            <person name="Masuda Y."/>
            <person name="Senoo K."/>
        </authorList>
    </citation>
    <scope>NUCLEOTIDE SEQUENCE [LARGE SCALE GENOMIC DNA]</scope>
    <source>
        <strain evidence="7">W79</strain>
    </source>
</reference>
<dbReference type="HAMAP" id="MF_00291_B">
    <property type="entry name" value="Ribosomal_uS2_B"/>
    <property type="match status" value="1"/>
</dbReference>
<evidence type="ECO:0000313" key="6">
    <source>
        <dbReference type="EMBL" id="BDU71469.1"/>
    </source>
</evidence>
<dbReference type="GO" id="GO:0003735">
    <property type="term" value="F:structural constituent of ribosome"/>
    <property type="evidence" value="ECO:0007669"/>
    <property type="project" value="InterPro"/>
</dbReference>
<sequence length="252" mass="28210">MAAIQMKELLEAGVHFGHQTKRWNPKMKKYIFGARNSIYIIDLQKTLRLWNTAANFLTKAASEGKNFLFVATKPQAQELIAEQAQRCGAFYVNNRWLGGMLTNFATIKKSLDKLKDIEATLNDPARTAQLTKKEILTLTRSKEKLEASFAGIRDMRAVPDVIFVIDPHREDIAITEAAKLGLKIVGLVDTNCDPDKINYVIPANDDAIRSILLFSERVADSILEGRQSFQDKGDSDNMKAMMAEKMNEGGEA</sequence>
<evidence type="ECO:0000256" key="2">
    <source>
        <dbReference type="ARBA" id="ARBA00022980"/>
    </source>
</evidence>
<dbReference type="Pfam" id="PF00318">
    <property type="entry name" value="Ribosomal_S2"/>
    <property type="match status" value="1"/>
</dbReference>
<gene>
    <name evidence="5 6" type="primary">rpsB</name>
    <name evidence="6" type="ORF">METEAL_06430</name>
</gene>
<keyword evidence="7" id="KW-1185">Reference proteome</keyword>
<dbReference type="InterPro" id="IPR023591">
    <property type="entry name" value="Ribosomal_uS2_flav_dom_sf"/>
</dbReference>
<dbReference type="InterPro" id="IPR018130">
    <property type="entry name" value="Ribosomal_uS2_CS"/>
</dbReference>
<protein>
    <recommendedName>
        <fullName evidence="4 5">Small ribosomal subunit protein uS2</fullName>
    </recommendedName>
</protein>
<comment type="similarity">
    <text evidence="1 5">Belongs to the universal ribosomal protein uS2 family.</text>
</comment>
<dbReference type="EMBL" id="AP027080">
    <property type="protein sequence ID" value="BDU71469.1"/>
    <property type="molecule type" value="Genomic_DNA"/>
</dbReference>
<dbReference type="Proteomes" id="UP001238179">
    <property type="component" value="Chromosome"/>
</dbReference>
<evidence type="ECO:0000313" key="7">
    <source>
        <dbReference type="Proteomes" id="UP001238179"/>
    </source>
</evidence>
<dbReference type="GO" id="GO:0022627">
    <property type="term" value="C:cytosolic small ribosomal subunit"/>
    <property type="evidence" value="ECO:0007669"/>
    <property type="project" value="TreeGrafter"/>
</dbReference>
<dbReference type="InterPro" id="IPR005706">
    <property type="entry name" value="Ribosomal_uS2_bac/mit/plastid"/>
</dbReference>
<evidence type="ECO:0000256" key="1">
    <source>
        <dbReference type="ARBA" id="ARBA00006242"/>
    </source>
</evidence>
<dbReference type="KEGG" id="msil:METEAL_06430"/>
<dbReference type="PANTHER" id="PTHR12534">
    <property type="entry name" value="30S RIBOSOMAL PROTEIN S2 PROKARYOTIC AND ORGANELLAR"/>
    <property type="match status" value="1"/>
</dbReference>
<evidence type="ECO:0000256" key="3">
    <source>
        <dbReference type="ARBA" id="ARBA00023274"/>
    </source>
</evidence>
<keyword evidence="2 5" id="KW-0689">Ribosomal protein</keyword>
<dbReference type="PRINTS" id="PR00395">
    <property type="entry name" value="RIBOSOMALS2"/>
</dbReference>
<name>A0AA48GI76_9BACT</name>
<dbReference type="PANTHER" id="PTHR12534:SF0">
    <property type="entry name" value="SMALL RIBOSOMAL SUBUNIT PROTEIN US2M"/>
    <property type="match status" value="1"/>
</dbReference>
<accession>A0AA48GI76</accession>
<organism evidence="6 7">
    <name type="scientific">Mesoterricola silvestris</name>
    <dbReference type="NCBI Taxonomy" id="2927979"/>
    <lineage>
        <taxon>Bacteria</taxon>
        <taxon>Pseudomonadati</taxon>
        <taxon>Acidobacteriota</taxon>
        <taxon>Holophagae</taxon>
        <taxon>Holophagales</taxon>
        <taxon>Holophagaceae</taxon>
        <taxon>Mesoterricola</taxon>
    </lineage>
</organism>
<dbReference type="GO" id="GO:0006412">
    <property type="term" value="P:translation"/>
    <property type="evidence" value="ECO:0007669"/>
    <property type="project" value="UniProtKB-UniRule"/>
</dbReference>
<dbReference type="CDD" id="cd01425">
    <property type="entry name" value="RPS2"/>
    <property type="match status" value="1"/>
</dbReference>